<dbReference type="Proteomes" id="UP000468327">
    <property type="component" value="Unassembled WGS sequence"/>
</dbReference>
<dbReference type="InterPro" id="IPR001296">
    <property type="entry name" value="Glyco_trans_1"/>
</dbReference>
<evidence type="ECO:0000313" key="6">
    <source>
        <dbReference type="Proteomes" id="UP000468327"/>
    </source>
</evidence>
<dbReference type="Gene3D" id="3.40.50.2000">
    <property type="entry name" value="Glycogen Phosphorylase B"/>
    <property type="match status" value="2"/>
</dbReference>
<dbReference type="AlphaFoldDB" id="A0A6N8IM18"/>
<evidence type="ECO:0000256" key="2">
    <source>
        <dbReference type="ARBA" id="ARBA00022679"/>
    </source>
</evidence>
<protein>
    <submittedName>
        <fullName evidence="5">Glycosyltransferase</fullName>
    </submittedName>
</protein>
<dbReference type="InterPro" id="IPR050194">
    <property type="entry name" value="Glycosyltransferase_grp1"/>
</dbReference>
<accession>A0A6N8IM18</accession>
<dbReference type="CDD" id="cd03801">
    <property type="entry name" value="GT4_PimA-like"/>
    <property type="match status" value="1"/>
</dbReference>
<evidence type="ECO:0000259" key="4">
    <source>
        <dbReference type="Pfam" id="PF13439"/>
    </source>
</evidence>
<proteinExistence type="predicted"/>
<comment type="caution">
    <text evidence="5">The sequence shown here is derived from an EMBL/GenBank/DDBJ whole genome shotgun (WGS) entry which is preliminary data.</text>
</comment>
<keyword evidence="6" id="KW-1185">Reference proteome</keyword>
<organism evidence="5 6">
    <name type="scientific">Gordonibacter urolithinfaciens</name>
    <dbReference type="NCBI Taxonomy" id="1335613"/>
    <lineage>
        <taxon>Bacteria</taxon>
        <taxon>Bacillati</taxon>
        <taxon>Actinomycetota</taxon>
        <taxon>Coriobacteriia</taxon>
        <taxon>Eggerthellales</taxon>
        <taxon>Eggerthellaceae</taxon>
        <taxon>Gordonibacter</taxon>
    </lineage>
</organism>
<dbReference type="GeneID" id="97353678"/>
<dbReference type="Pfam" id="PF00534">
    <property type="entry name" value="Glycos_transf_1"/>
    <property type="match status" value="1"/>
</dbReference>
<reference evidence="5 6" key="1">
    <citation type="submission" date="2019-11" db="EMBL/GenBank/DDBJ databases">
        <title>Whole genome shotgun sequencing (WGS) data from Adlercreutzia equolifaciens ResAG-91, Eggerthella lenta MRI-F36, MRI-F37, MRI-F40, ResAG-49, ResAG-88, ResAG-121, ResAG-145, and Gordonibacter sp. ResAG-5, ResAG-26, ResAG-43, ResAG-50, ResAG-59.</title>
        <authorList>
            <person name="Stoll D.A."/>
            <person name="Danylec N."/>
            <person name="Franz C.M.A.P."/>
            <person name="Huch M."/>
        </authorList>
    </citation>
    <scope>NUCLEOTIDE SEQUENCE [LARGE SCALE GENOMIC DNA]</scope>
    <source>
        <strain evidence="5 6">ResAG-59</strain>
    </source>
</reference>
<sequence>MSEKKKTIAIFSAIYLPHIGGVENYTYHIAKELSRAGLRVLVITLSPNIEALQKVYDPSGFEVLRFPCRAHMGGRYPIAKQPRSIRTYLLNEKIDFIAVNTRFYMLSLLAVSIAKAKGIVPIVIDHGSAHLTLGNPILDRALAGFEHLITAQLKRYPARYFGVSEKSSKWLGHFNIQSCGVLTNSIDADEYAQSATSRNYRTEFNIDQSEFIVVFVGRLIPEKGVTQLIDTAKRETDMQFFIAGEGPLERDLKKVAPSNVHFLGKLKSVDIAALFLQGDIFCLPTRSEGFATSLLEASACGIASLITDVGGVKELILDDSYGTVLPDAEPDTIASALERLANNPEKLASQSKNVRLRTQEVFAWEKTSSAIIKACEDAQES</sequence>
<dbReference type="PANTHER" id="PTHR45947">
    <property type="entry name" value="SULFOQUINOVOSYL TRANSFERASE SQD2"/>
    <property type="match status" value="1"/>
</dbReference>
<name>A0A6N8IM18_9ACTN</name>
<evidence type="ECO:0000256" key="1">
    <source>
        <dbReference type="ARBA" id="ARBA00022676"/>
    </source>
</evidence>
<dbReference type="SUPFAM" id="SSF53756">
    <property type="entry name" value="UDP-Glycosyltransferase/glycogen phosphorylase"/>
    <property type="match status" value="1"/>
</dbReference>
<keyword evidence="2 5" id="KW-0808">Transferase</keyword>
<dbReference type="EMBL" id="WPOC01000050">
    <property type="protein sequence ID" value="MVN16792.1"/>
    <property type="molecule type" value="Genomic_DNA"/>
</dbReference>
<dbReference type="Pfam" id="PF13439">
    <property type="entry name" value="Glyco_transf_4"/>
    <property type="match status" value="1"/>
</dbReference>
<feature type="domain" description="Glycosyltransferase subfamily 4-like N-terminal" evidence="4">
    <location>
        <begin position="19"/>
        <end position="189"/>
    </location>
</feature>
<evidence type="ECO:0000259" key="3">
    <source>
        <dbReference type="Pfam" id="PF00534"/>
    </source>
</evidence>
<dbReference type="GO" id="GO:0016757">
    <property type="term" value="F:glycosyltransferase activity"/>
    <property type="evidence" value="ECO:0007669"/>
    <property type="project" value="UniProtKB-KW"/>
</dbReference>
<feature type="domain" description="Glycosyl transferase family 1" evidence="3">
    <location>
        <begin position="199"/>
        <end position="355"/>
    </location>
</feature>
<dbReference type="GO" id="GO:1901137">
    <property type="term" value="P:carbohydrate derivative biosynthetic process"/>
    <property type="evidence" value="ECO:0007669"/>
    <property type="project" value="UniProtKB-ARBA"/>
</dbReference>
<dbReference type="PANTHER" id="PTHR45947:SF3">
    <property type="entry name" value="SULFOQUINOVOSYL TRANSFERASE SQD2"/>
    <property type="match status" value="1"/>
</dbReference>
<keyword evidence="1" id="KW-0328">Glycosyltransferase</keyword>
<evidence type="ECO:0000313" key="5">
    <source>
        <dbReference type="EMBL" id="MVN16792.1"/>
    </source>
</evidence>
<gene>
    <name evidence="5" type="ORF">GO738_15820</name>
</gene>
<dbReference type="RefSeq" id="WP_157007505.1">
    <property type="nucleotide sequence ID" value="NZ_BAABZN010000001.1"/>
</dbReference>
<dbReference type="InterPro" id="IPR028098">
    <property type="entry name" value="Glyco_trans_4-like_N"/>
</dbReference>